<dbReference type="RefSeq" id="WP_125015268.1">
    <property type="nucleotide sequence ID" value="NZ_QWEZ01000001.1"/>
</dbReference>
<keyword evidence="3" id="KW-1185">Reference proteome</keyword>
<gene>
    <name evidence="2" type="ORF">D0544_07035</name>
</gene>
<sequence>MAMSDRQYSEKRDFMRMQIDSTAQVIRSSGESLSVRCSNLSSSGVLLESPQALPAGEQLIITIPSERPEFPDFCAEARVVRSSEVVDDLCRIALSIERIK</sequence>
<protein>
    <submittedName>
        <fullName evidence="2">PilZ domain-containing protein</fullName>
    </submittedName>
</protein>
<reference evidence="2 3" key="2">
    <citation type="submission" date="2018-12" db="EMBL/GenBank/DDBJ databases">
        <title>Simiduia agarivorans gen. nov., sp. nov., a marine, agarolytic bacterium isolated from shallow coastal water from Keelung, Taiwan.</title>
        <authorList>
            <person name="Shieh W.Y."/>
        </authorList>
    </citation>
    <scope>NUCLEOTIDE SEQUENCE [LARGE SCALE GENOMIC DNA]</scope>
    <source>
        <strain evidence="2 3">GTF-13</strain>
    </source>
</reference>
<dbReference type="EMBL" id="QWEZ01000001">
    <property type="protein sequence ID" value="RRJ84838.1"/>
    <property type="molecule type" value="Genomic_DNA"/>
</dbReference>
<evidence type="ECO:0000313" key="3">
    <source>
        <dbReference type="Proteomes" id="UP000280792"/>
    </source>
</evidence>
<feature type="domain" description="PilZ" evidence="1">
    <location>
        <begin position="10"/>
        <end position="95"/>
    </location>
</feature>
<comment type="caution">
    <text evidence="2">The sequence shown here is derived from an EMBL/GenBank/DDBJ whole genome shotgun (WGS) entry which is preliminary data.</text>
</comment>
<proteinExistence type="predicted"/>
<evidence type="ECO:0000259" key="1">
    <source>
        <dbReference type="Pfam" id="PF07238"/>
    </source>
</evidence>
<dbReference type="Pfam" id="PF07238">
    <property type="entry name" value="PilZ"/>
    <property type="match status" value="1"/>
</dbReference>
<evidence type="ECO:0000313" key="2">
    <source>
        <dbReference type="EMBL" id="RRJ84838.1"/>
    </source>
</evidence>
<dbReference type="Proteomes" id="UP000280792">
    <property type="component" value="Unassembled WGS sequence"/>
</dbReference>
<dbReference type="InterPro" id="IPR009875">
    <property type="entry name" value="PilZ_domain"/>
</dbReference>
<dbReference type="GO" id="GO:0035438">
    <property type="term" value="F:cyclic-di-GMP binding"/>
    <property type="evidence" value="ECO:0007669"/>
    <property type="project" value="InterPro"/>
</dbReference>
<reference evidence="2 3" key="1">
    <citation type="submission" date="2018-08" db="EMBL/GenBank/DDBJ databases">
        <authorList>
            <person name="Khan S.A."/>
        </authorList>
    </citation>
    <scope>NUCLEOTIDE SEQUENCE [LARGE SCALE GENOMIC DNA]</scope>
    <source>
        <strain evidence="2 3">GTF-13</strain>
    </source>
</reference>
<dbReference type="AlphaFoldDB" id="A0A3P3VS88"/>
<accession>A0A3P3VS88</accession>
<dbReference type="SUPFAM" id="SSF141371">
    <property type="entry name" value="PilZ domain-like"/>
    <property type="match status" value="1"/>
</dbReference>
<organism evidence="2 3">
    <name type="scientific">Aestuariirhabdus litorea</name>
    <dbReference type="NCBI Taxonomy" id="2528527"/>
    <lineage>
        <taxon>Bacteria</taxon>
        <taxon>Pseudomonadati</taxon>
        <taxon>Pseudomonadota</taxon>
        <taxon>Gammaproteobacteria</taxon>
        <taxon>Oceanospirillales</taxon>
        <taxon>Aestuariirhabdaceae</taxon>
        <taxon>Aestuariirhabdus</taxon>
    </lineage>
</organism>
<name>A0A3P3VS88_9GAMM</name>
<dbReference type="Gene3D" id="2.40.10.220">
    <property type="entry name" value="predicted glycosyltransferase like domains"/>
    <property type="match status" value="1"/>
</dbReference>